<feature type="repeat" description="HEAT" evidence="6">
    <location>
        <begin position="180"/>
        <end position="213"/>
    </location>
</feature>
<dbReference type="AlphaFoldDB" id="A0AAN4ZCW9"/>
<dbReference type="GO" id="GO:0061863">
    <property type="term" value="F:microtubule plus end polymerase"/>
    <property type="evidence" value="ECO:0007669"/>
    <property type="project" value="InterPro"/>
</dbReference>
<evidence type="ECO:0000256" key="2">
    <source>
        <dbReference type="ARBA" id="ARBA00022490"/>
    </source>
</evidence>
<proteinExistence type="inferred from homology"/>
<dbReference type="InterPro" id="IPR021133">
    <property type="entry name" value="HEAT_type_2"/>
</dbReference>
<evidence type="ECO:0000313" key="10">
    <source>
        <dbReference type="Proteomes" id="UP001328107"/>
    </source>
</evidence>
<feature type="compositionally biased region" description="Low complexity" evidence="7">
    <location>
        <begin position="594"/>
        <end position="618"/>
    </location>
</feature>
<gene>
    <name evidence="9" type="ORF">PMAYCL1PPCAC_06373</name>
</gene>
<feature type="region of interest" description="Disordered" evidence="7">
    <location>
        <begin position="905"/>
        <end position="966"/>
    </location>
</feature>
<dbReference type="GO" id="GO:0007051">
    <property type="term" value="P:spindle organization"/>
    <property type="evidence" value="ECO:0007669"/>
    <property type="project" value="InterPro"/>
</dbReference>
<evidence type="ECO:0000256" key="6">
    <source>
        <dbReference type="PROSITE-ProRule" id="PRU00103"/>
    </source>
</evidence>
<dbReference type="GO" id="GO:0051010">
    <property type="term" value="F:microtubule plus-end binding"/>
    <property type="evidence" value="ECO:0007669"/>
    <property type="project" value="InterPro"/>
</dbReference>
<comment type="similarity">
    <text evidence="5">Belongs to the TOG/XMAP215 family.</text>
</comment>
<dbReference type="GO" id="GO:0046785">
    <property type="term" value="P:microtubule polymerization"/>
    <property type="evidence" value="ECO:0007669"/>
    <property type="project" value="InterPro"/>
</dbReference>
<evidence type="ECO:0000256" key="3">
    <source>
        <dbReference type="ARBA" id="ARBA00022737"/>
    </source>
</evidence>
<dbReference type="InterPro" id="IPR034085">
    <property type="entry name" value="TOG"/>
</dbReference>
<keyword evidence="4" id="KW-0206">Cytoskeleton</keyword>
<dbReference type="InterPro" id="IPR011989">
    <property type="entry name" value="ARM-like"/>
</dbReference>
<dbReference type="SMART" id="SM01349">
    <property type="entry name" value="TOG"/>
    <property type="match status" value="3"/>
</dbReference>
<comment type="caution">
    <text evidence="9">The sequence shown here is derived from an EMBL/GenBank/DDBJ whole genome shotgun (WGS) entry which is preliminary data.</text>
</comment>
<dbReference type="InterPro" id="IPR045110">
    <property type="entry name" value="XMAP215"/>
</dbReference>
<dbReference type="EMBL" id="BTRK01000002">
    <property type="protein sequence ID" value="GMR36178.1"/>
    <property type="molecule type" value="Genomic_DNA"/>
</dbReference>
<evidence type="ECO:0000256" key="7">
    <source>
        <dbReference type="SAM" id="MobiDB-lite"/>
    </source>
</evidence>
<feature type="domain" description="TOG" evidence="8">
    <location>
        <begin position="292"/>
        <end position="531"/>
    </location>
</feature>
<dbReference type="SUPFAM" id="SSF48371">
    <property type="entry name" value="ARM repeat"/>
    <property type="match status" value="2"/>
</dbReference>
<feature type="compositionally biased region" description="Gly residues" evidence="7">
    <location>
        <begin position="267"/>
        <end position="278"/>
    </location>
</feature>
<organism evidence="9 10">
    <name type="scientific">Pristionchus mayeri</name>
    <dbReference type="NCBI Taxonomy" id="1317129"/>
    <lineage>
        <taxon>Eukaryota</taxon>
        <taxon>Metazoa</taxon>
        <taxon>Ecdysozoa</taxon>
        <taxon>Nematoda</taxon>
        <taxon>Chromadorea</taxon>
        <taxon>Rhabditida</taxon>
        <taxon>Rhabditina</taxon>
        <taxon>Diplogasteromorpha</taxon>
        <taxon>Diplogasteroidea</taxon>
        <taxon>Neodiplogasteridae</taxon>
        <taxon>Pristionchus</taxon>
    </lineage>
</organism>
<dbReference type="FunFam" id="1.25.10.10:FF:000019">
    <property type="entry name" value="Cytoskeleton-associated protein 5"/>
    <property type="match status" value="2"/>
</dbReference>
<protein>
    <recommendedName>
        <fullName evidence="8">TOG domain-containing protein</fullName>
    </recommendedName>
</protein>
<dbReference type="InterPro" id="IPR048491">
    <property type="entry name" value="XMAP215_CLASP_TOG"/>
</dbReference>
<keyword evidence="2" id="KW-0963">Cytoplasm</keyword>
<feature type="domain" description="TOG" evidence="8">
    <location>
        <begin position="5"/>
        <end position="244"/>
    </location>
</feature>
<dbReference type="InterPro" id="IPR016024">
    <property type="entry name" value="ARM-type_fold"/>
</dbReference>
<dbReference type="PANTHER" id="PTHR12609">
    <property type="entry name" value="MICROTUBULE ASSOCIATED PROTEIN XMAP215"/>
    <property type="match status" value="1"/>
</dbReference>
<comment type="subcellular location">
    <subcellularLocation>
        <location evidence="1">Cytoplasm</location>
        <location evidence="1">Cytoskeleton</location>
    </subcellularLocation>
</comment>
<keyword evidence="3" id="KW-0677">Repeat</keyword>
<feature type="region of interest" description="Disordered" evidence="7">
    <location>
        <begin position="526"/>
        <end position="644"/>
    </location>
</feature>
<feature type="compositionally biased region" description="Basic and acidic residues" evidence="7">
    <location>
        <begin position="526"/>
        <end position="544"/>
    </location>
</feature>
<evidence type="ECO:0000313" key="9">
    <source>
        <dbReference type="EMBL" id="GMR36178.1"/>
    </source>
</evidence>
<sequence length="966" mass="102684">MDDWEFLDEVNVMERWPAEQRTNVTSTKWAERKDALQSLVDLIEKNPRLSTTTTTIYGEIVDELKKILLKDSNVNVVTVAIRLVAALARGLRRHFERFVGMVWNPLLEKAKDKKAAVKEALPLALDAVAATCTLDRISGPLIEHMQKPSPETKLMLDSFLYRLFLTFTHASSALPFIKEIMPHLVKHASDPDASVRECACTALGGVQRLLGPALDTMIGPLKGETAKMSKISEGCEKATREYAEAEAARGENGGGASGGNEPSAGASGDGGEGVAGGDGAATAATAAIDPWTLIEPVELSTVIDKNFGTQMAEKKWQERKEALDALEKVLLEKKRLQPSTENSAVVSLLNKTLEKDVNINVAAGAAACLSLMAAALRTDFKAYAPKVVSTCFDKFKEKKSVVREKVIECVDAVATTVSFEEYAEEILAGLTKTNPACRSQTALFLSRLLSQHSAATLPKDAVRTVAGGLVKLSSDSDAECRESSFSALAALLRCVGENAGKGMMGEVAEDKIKMQKIEKLRDELVESKGKATASEEMRRLHGERTGGGGGDGQSTARSTSSSAATGGRKTAPASARTSFPAASVPRKPPPSGPVRVSASRPATAAAAPAARVGVSRPAGTSISRPGSAVRPSASGRTTPLRHSRENLAPLTLDGAKFIGTPEAKKARLAEHRASTLVDLHRLSSSCCSPPATAILKAEDVVGVGLALQLLEGQSAESLAAHSDIVCRWFGLRLAATSTPPTLLQRLLPAAARIIGECGPLSEQELSILMLAVMSKVGDTREAVRVDSKSVVLSLAESIGPHVVLPYLVEGLRSKIIRQKMDTLSMISSMTTKDSSLLTACGQTTVKKLVPPLLECLSDRDALTRTAALNACVSVETQLREKDEWTSALSKMGSKERGMLEERLAKASNGSMPAPRQLAPLPRPTLDAPSNGASVPSRPEVSGLRRPTPSMLPGSRLPRPGTGFTQK</sequence>
<dbReference type="GO" id="GO:0005856">
    <property type="term" value="C:cytoskeleton"/>
    <property type="evidence" value="ECO:0007669"/>
    <property type="project" value="UniProtKB-SubCell"/>
</dbReference>
<feature type="region of interest" description="Disordered" evidence="7">
    <location>
        <begin position="245"/>
        <end position="278"/>
    </location>
</feature>
<reference evidence="10" key="1">
    <citation type="submission" date="2022-10" db="EMBL/GenBank/DDBJ databases">
        <title>Genome assembly of Pristionchus species.</title>
        <authorList>
            <person name="Yoshida K."/>
            <person name="Sommer R.J."/>
        </authorList>
    </citation>
    <scope>NUCLEOTIDE SEQUENCE [LARGE SCALE GENOMIC DNA]</scope>
    <source>
        <strain evidence="10">RS5460</strain>
    </source>
</reference>
<feature type="domain" description="TOG" evidence="8">
    <location>
        <begin position="675"/>
        <end position="913"/>
    </location>
</feature>
<dbReference type="GO" id="GO:0030951">
    <property type="term" value="P:establishment or maintenance of microtubule cytoskeleton polarity"/>
    <property type="evidence" value="ECO:0007669"/>
    <property type="project" value="InterPro"/>
</dbReference>
<name>A0AAN4ZCW9_9BILA</name>
<keyword evidence="10" id="KW-1185">Reference proteome</keyword>
<accession>A0AAN4ZCW9</accession>
<evidence type="ECO:0000256" key="5">
    <source>
        <dbReference type="ARBA" id="ARBA00025722"/>
    </source>
</evidence>
<evidence type="ECO:0000259" key="8">
    <source>
        <dbReference type="SMART" id="SM01349"/>
    </source>
</evidence>
<dbReference type="Pfam" id="PF21040">
    <property type="entry name" value="CEP104-like_TOG"/>
    <property type="match status" value="1"/>
</dbReference>
<evidence type="ECO:0000256" key="4">
    <source>
        <dbReference type="ARBA" id="ARBA00023212"/>
    </source>
</evidence>
<evidence type="ECO:0000256" key="1">
    <source>
        <dbReference type="ARBA" id="ARBA00004245"/>
    </source>
</evidence>
<dbReference type="Proteomes" id="UP001328107">
    <property type="component" value="Unassembled WGS sequence"/>
</dbReference>
<dbReference type="PROSITE" id="PS50077">
    <property type="entry name" value="HEAT_REPEAT"/>
    <property type="match status" value="1"/>
</dbReference>
<dbReference type="Pfam" id="PF21041">
    <property type="entry name" value="XMAP215_CLASP_TOG"/>
    <property type="match status" value="1"/>
</dbReference>
<feature type="compositionally biased region" description="Low complexity" evidence="7">
    <location>
        <begin position="554"/>
        <end position="571"/>
    </location>
</feature>
<dbReference type="Gene3D" id="1.25.10.10">
    <property type="entry name" value="Leucine-rich Repeat Variant"/>
    <property type="match status" value="3"/>
</dbReference>